<dbReference type="InterPro" id="IPR041489">
    <property type="entry name" value="PDZ_6"/>
</dbReference>
<proteinExistence type="predicted"/>
<keyword evidence="1" id="KW-1133">Transmembrane helix</keyword>
<gene>
    <name evidence="3" type="ORF">D3873_03505</name>
</gene>
<dbReference type="AlphaFoldDB" id="A0A385YWC0"/>
<keyword evidence="1" id="KW-0812">Transmembrane</keyword>
<evidence type="ECO:0000256" key="1">
    <source>
        <dbReference type="SAM" id="Phobius"/>
    </source>
</evidence>
<protein>
    <submittedName>
        <fullName evidence="3">PDZ domain-containing protein</fullName>
    </submittedName>
</protein>
<dbReference type="Proteomes" id="UP000265725">
    <property type="component" value="Chromosome"/>
</dbReference>
<reference evidence="4" key="1">
    <citation type="submission" date="2018-09" db="EMBL/GenBank/DDBJ databases">
        <authorList>
            <person name="Zhu H."/>
        </authorList>
    </citation>
    <scope>NUCLEOTIDE SEQUENCE [LARGE SCALE GENOMIC DNA]</scope>
    <source>
        <strain evidence="4">K2R23-3</strain>
    </source>
</reference>
<feature type="transmembrane region" description="Helical" evidence="1">
    <location>
        <begin position="52"/>
        <end position="73"/>
    </location>
</feature>
<dbReference type="PROSITE" id="PS50106">
    <property type="entry name" value="PDZ"/>
    <property type="match status" value="1"/>
</dbReference>
<dbReference type="InterPro" id="IPR001478">
    <property type="entry name" value="PDZ"/>
</dbReference>
<dbReference type="OrthoDB" id="198399at2"/>
<organism evidence="3 4">
    <name type="scientific">Paenisporosarcina cavernae</name>
    <dbReference type="NCBI Taxonomy" id="2320858"/>
    <lineage>
        <taxon>Bacteria</taxon>
        <taxon>Bacillati</taxon>
        <taxon>Bacillota</taxon>
        <taxon>Bacilli</taxon>
        <taxon>Bacillales</taxon>
        <taxon>Caryophanaceae</taxon>
        <taxon>Paenisporosarcina</taxon>
    </lineage>
</organism>
<feature type="transmembrane region" description="Helical" evidence="1">
    <location>
        <begin position="214"/>
        <end position="230"/>
    </location>
</feature>
<feature type="transmembrane region" description="Helical" evidence="1">
    <location>
        <begin position="268"/>
        <end position="287"/>
    </location>
</feature>
<feature type="transmembrane region" description="Helical" evidence="1">
    <location>
        <begin position="101"/>
        <end position="117"/>
    </location>
</feature>
<name>A0A385YWC0_9BACL</name>
<feature type="transmembrane region" description="Helical" evidence="1">
    <location>
        <begin position="184"/>
        <end position="202"/>
    </location>
</feature>
<evidence type="ECO:0000313" key="3">
    <source>
        <dbReference type="EMBL" id="AYC30761.1"/>
    </source>
</evidence>
<evidence type="ECO:0000313" key="4">
    <source>
        <dbReference type="Proteomes" id="UP000265725"/>
    </source>
</evidence>
<feature type="transmembrane region" description="Helical" evidence="1">
    <location>
        <begin position="242"/>
        <end position="262"/>
    </location>
</feature>
<dbReference type="Pfam" id="PF17820">
    <property type="entry name" value="PDZ_6"/>
    <property type="match status" value="1"/>
</dbReference>
<evidence type="ECO:0000259" key="2">
    <source>
        <dbReference type="PROSITE" id="PS50106"/>
    </source>
</evidence>
<accession>A0A385YWC0</accession>
<dbReference type="KEGG" id="paek:D3873_03505"/>
<feature type="transmembrane region" description="Helical" evidence="1">
    <location>
        <begin position="137"/>
        <end position="156"/>
    </location>
</feature>
<dbReference type="InterPro" id="IPR036034">
    <property type="entry name" value="PDZ_sf"/>
</dbReference>
<dbReference type="SUPFAM" id="SSF50156">
    <property type="entry name" value="PDZ domain-like"/>
    <property type="match status" value="1"/>
</dbReference>
<dbReference type="EMBL" id="CP032418">
    <property type="protein sequence ID" value="AYC30761.1"/>
    <property type="molecule type" value="Genomic_DNA"/>
</dbReference>
<keyword evidence="1" id="KW-0472">Membrane</keyword>
<feature type="transmembrane region" description="Helical" evidence="1">
    <location>
        <begin position="6"/>
        <end position="31"/>
    </location>
</feature>
<feature type="domain" description="PDZ" evidence="2">
    <location>
        <begin position="277"/>
        <end position="358"/>
    </location>
</feature>
<dbReference type="Gene3D" id="2.30.42.10">
    <property type="match status" value="1"/>
</dbReference>
<keyword evidence="4" id="KW-1185">Reference proteome</keyword>
<dbReference type="SMART" id="SM00228">
    <property type="entry name" value="PDZ"/>
    <property type="match status" value="1"/>
</dbReference>
<sequence>MEILQGIGWLFANPVFYLAILFAIVLGYVRVKNERKHFRIRLIDGWSELRGLVSETWVYALVLSVISVAAGLVIGSEILVFYSVILAVMIVLFMYVAGSPAITAPIAIGLLLLLTYVRNTPNVDVWNLSLSLEASTFVGFGILIGLLVVVEGLLISKKGDQLVSPRLEETTRGLKAATNRMKRLWLVPVVTIVPVGLLPDWLPYWPTFHMGDGTYGLVLFPFVIGFALKAKHSLPVTVIPRFGQAVLLIGLLMVALSLSGYWVKGLVFAAFILGFIGRIGLSIFFGIKERAGNYAVAPKSEGVMIVGVLPESPAERMGLVVGECIRKVNGQLVTNEQELYEAIQINAAHCRLEVLDFNGEVRLRQHVIYRHDHHRLGLLII</sequence>